<reference evidence="1" key="1">
    <citation type="submission" date="2020-02" db="EMBL/GenBank/DDBJ databases">
        <authorList>
            <person name="Meier V. D."/>
        </authorList>
    </citation>
    <scope>NUCLEOTIDE SEQUENCE</scope>
    <source>
        <strain evidence="1">AVDCRST_MAG78</strain>
    </source>
</reference>
<dbReference type="EMBL" id="CADCVB010000006">
    <property type="protein sequence ID" value="CAA9406419.1"/>
    <property type="molecule type" value="Genomic_DNA"/>
</dbReference>
<sequence>MLRLIAEGRTYEQILSLHPEMSYLDVFAAAREALEISTQASEDYAERLVQVREAHPRAYEKWNAGEDAELAQLVARGETVGEIAARLRRQPGAIRARMLKLNLVED</sequence>
<organism evidence="1">
    <name type="scientific">uncultured Rubrobacteraceae bacterium</name>
    <dbReference type="NCBI Taxonomy" id="349277"/>
    <lineage>
        <taxon>Bacteria</taxon>
        <taxon>Bacillati</taxon>
        <taxon>Actinomycetota</taxon>
        <taxon>Rubrobacteria</taxon>
        <taxon>Rubrobacterales</taxon>
        <taxon>Rubrobacteraceae</taxon>
        <taxon>environmental samples</taxon>
    </lineage>
</organism>
<protein>
    <submittedName>
        <fullName evidence="1">Uncharacterized protein</fullName>
    </submittedName>
</protein>
<evidence type="ECO:0000313" key="1">
    <source>
        <dbReference type="EMBL" id="CAA9406419.1"/>
    </source>
</evidence>
<proteinExistence type="predicted"/>
<name>A0A6J4PBL5_9ACTN</name>
<dbReference type="AlphaFoldDB" id="A0A6J4PBL5"/>
<accession>A0A6J4PBL5</accession>
<gene>
    <name evidence="1" type="ORF">AVDCRST_MAG78-127</name>
</gene>